<dbReference type="EC" id="2.7.7.65" evidence="1"/>
<organism evidence="8 9">
    <name type="scientific">Dyella acidisoli</name>
    <dbReference type="NCBI Taxonomy" id="1867834"/>
    <lineage>
        <taxon>Bacteria</taxon>
        <taxon>Pseudomonadati</taxon>
        <taxon>Pseudomonadota</taxon>
        <taxon>Gammaproteobacteria</taxon>
        <taxon>Lysobacterales</taxon>
        <taxon>Rhodanobacteraceae</taxon>
        <taxon>Dyella</taxon>
    </lineage>
</organism>
<keyword evidence="6" id="KW-0732">Signal</keyword>
<dbReference type="InterPro" id="IPR000160">
    <property type="entry name" value="GGDEF_dom"/>
</dbReference>
<keyword evidence="5" id="KW-0812">Transmembrane</keyword>
<gene>
    <name evidence="8" type="ORF">GCM10007901_17920</name>
</gene>
<dbReference type="NCBIfam" id="TIGR00254">
    <property type="entry name" value="GGDEF"/>
    <property type="match status" value="1"/>
</dbReference>
<feature type="transmembrane region" description="Helical" evidence="5">
    <location>
        <begin position="393"/>
        <end position="412"/>
    </location>
</feature>
<dbReference type="CDD" id="cd01949">
    <property type="entry name" value="GGDEF"/>
    <property type="match status" value="1"/>
</dbReference>
<evidence type="ECO:0000256" key="1">
    <source>
        <dbReference type="ARBA" id="ARBA00012528"/>
    </source>
</evidence>
<name>A0ABQ5XQJ6_9GAMM</name>
<dbReference type="RefSeq" id="WP_284320575.1">
    <property type="nucleotide sequence ID" value="NZ_BSOB01000014.1"/>
</dbReference>
<dbReference type="SUPFAM" id="SSF55073">
    <property type="entry name" value="Nucleotide cyclase"/>
    <property type="match status" value="1"/>
</dbReference>
<dbReference type="PANTHER" id="PTHR45138">
    <property type="entry name" value="REGULATORY COMPONENTS OF SENSORY TRANSDUCTION SYSTEM"/>
    <property type="match status" value="1"/>
</dbReference>
<feature type="signal peptide" evidence="6">
    <location>
        <begin position="1"/>
        <end position="29"/>
    </location>
</feature>
<comment type="caution">
    <text evidence="8">The sequence shown here is derived from an EMBL/GenBank/DDBJ whole genome shotgun (WGS) entry which is preliminary data.</text>
</comment>
<dbReference type="EMBL" id="BSOB01000014">
    <property type="protein sequence ID" value="GLQ92841.1"/>
    <property type="molecule type" value="Genomic_DNA"/>
</dbReference>
<evidence type="ECO:0000256" key="5">
    <source>
        <dbReference type="SAM" id="Phobius"/>
    </source>
</evidence>
<sequence length="612" mass="68702">MQATGNKRRKYDYAGILLLLVVLAGVANAAAPVPQSASQLLAHADNIKTADNAAFAKLLQELQGRTAELSEEEKWQLRYMQAYQSAYSGKEELARTQLEALAKEAPDSTLRTKVTGTLINVLGIEHHYDEAFQYLDQALDNLTQVTDKEARFHLLAEASQLLSDAGQHELAASYANQIIVDYPNGRNGCIGRMLELHDKLLGGQTNIAKDQFQEGIDSCLAVGEKMIAGAVRRDMAVLDMQQNKMDDALDLLQKHYEEVKGFNYPALDADYSILLAQIYWKKDNGFLAQKYATATVDIAAKSDFTESLVKSYQLLYEIERQQGNLRDALAYHEKYVAANKEHLDDVREKALAYQIAKQQVETKKIELDALNRRNQILQLQQALDHKAMVMSRLYIALLLTVLASIGFWLYRLKRSQLRFMRLARRDGLTGIFNRQHFVEEAEQALRYVAKSLRGACLILIDLDHFKTINDTYGHIAGDNALKRAVLICQQHLRSSDVFGRIGGEEFGILLPECTLIQALERAERIRLAIQAMPDSETEHVPLTASFGIASTTHYGYELRRLLIAADDALYRAKRDGRNRVVVSMNGHAPDTGNNQARRDKLTNAAPYADSAE</sequence>
<evidence type="ECO:0000313" key="8">
    <source>
        <dbReference type="EMBL" id="GLQ92841.1"/>
    </source>
</evidence>
<evidence type="ECO:0000256" key="4">
    <source>
        <dbReference type="SAM" id="MobiDB-lite"/>
    </source>
</evidence>
<dbReference type="InterPro" id="IPR050469">
    <property type="entry name" value="Diguanylate_Cyclase"/>
</dbReference>
<dbReference type="PANTHER" id="PTHR45138:SF9">
    <property type="entry name" value="DIGUANYLATE CYCLASE DGCM-RELATED"/>
    <property type="match status" value="1"/>
</dbReference>
<dbReference type="InterPro" id="IPR029787">
    <property type="entry name" value="Nucleotide_cyclase"/>
</dbReference>
<evidence type="ECO:0000259" key="7">
    <source>
        <dbReference type="PROSITE" id="PS50887"/>
    </source>
</evidence>
<dbReference type="PROSITE" id="PS50887">
    <property type="entry name" value="GGDEF"/>
    <property type="match status" value="1"/>
</dbReference>
<feature type="domain" description="GGDEF" evidence="7">
    <location>
        <begin position="453"/>
        <end position="585"/>
    </location>
</feature>
<dbReference type="InterPro" id="IPR011990">
    <property type="entry name" value="TPR-like_helical_dom_sf"/>
</dbReference>
<feature type="coiled-coil region" evidence="3">
    <location>
        <begin position="353"/>
        <end position="380"/>
    </location>
</feature>
<dbReference type="Gene3D" id="1.25.40.10">
    <property type="entry name" value="Tetratricopeptide repeat domain"/>
    <property type="match status" value="2"/>
</dbReference>
<dbReference type="SMART" id="SM00267">
    <property type="entry name" value="GGDEF"/>
    <property type="match status" value="1"/>
</dbReference>
<keyword evidence="3" id="KW-0175">Coiled coil</keyword>
<protein>
    <recommendedName>
        <fullName evidence="1">diguanylate cyclase</fullName>
        <ecNumber evidence="1">2.7.7.65</ecNumber>
    </recommendedName>
</protein>
<accession>A0ABQ5XQJ6</accession>
<dbReference type="SUPFAM" id="SSF48452">
    <property type="entry name" value="TPR-like"/>
    <property type="match status" value="1"/>
</dbReference>
<feature type="chain" id="PRO_5047479889" description="diguanylate cyclase" evidence="6">
    <location>
        <begin position="30"/>
        <end position="612"/>
    </location>
</feature>
<dbReference type="InterPro" id="IPR043128">
    <property type="entry name" value="Rev_trsase/Diguanyl_cyclase"/>
</dbReference>
<proteinExistence type="predicted"/>
<evidence type="ECO:0000256" key="6">
    <source>
        <dbReference type="SAM" id="SignalP"/>
    </source>
</evidence>
<keyword evidence="5" id="KW-0472">Membrane</keyword>
<evidence type="ECO:0000256" key="2">
    <source>
        <dbReference type="ARBA" id="ARBA00034247"/>
    </source>
</evidence>
<evidence type="ECO:0000256" key="3">
    <source>
        <dbReference type="SAM" id="Coils"/>
    </source>
</evidence>
<feature type="region of interest" description="Disordered" evidence="4">
    <location>
        <begin position="581"/>
        <end position="612"/>
    </location>
</feature>
<reference evidence="9" key="1">
    <citation type="journal article" date="2019" name="Int. J. Syst. Evol. Microbiol.">
        <title>The Global Catalogue of Microorganisms (GCM) 10K type strain sequencing project: providing services to taxonomists for standard genome sequencing and annotation.</title>
        <authorList>
            <consortium name="The Broad Institute Genomics Platform"/>
            <consortium name="The Broad Institute Genome Sequencing Center for Infectious Disease"/>
            <person name="Wu L."/>
            <person name="Ma J."/>
        </authorList>
    </citation>
    <scope>NUCLEOTIDE SEQUENCE [LARGE SCALE GENOMIC DNA]</scope>
    <source>
        <strain evidence="9">NBRC 111980</strain>
    </source>
</reference>
<dbReference type="Proteomes" id="UP001156670">
    <property type="component" value="Unassembled WGS sequence"/>
</dbReference>
<keyword evidence="9" id="KW-1185">Reference proteome</keyword>
<dbReference type="Gene3D" id="3.30.70.270">
    <property type="match status" value="1"/>
</dbReference>
<keyword evidence="5" id="KW-1133">Transmembrane helix</keyword>
<evidence type="ECO:0000313" key="9">
    <source>
        <dbReference type="Proteomes" id="UP001156670"/>
    </source>
</evidence>
<dbReference type="Pfam" id="PF00990">
    <property type="entry name" value="GGDEF"/>
    <property type="match status" value="1"/>
</dbReference>
<comment type="catalytic activity">
    <reaction evidence="2">
        <text>2 GTP = 3',3'-c-di-GMP + 2 diphosphate</text>
        <dbReference type="Rhea" id="RHEA:24898"/>
        <dbReference type="ChEBI" id="CHEBI:33019"/>
        <dbReference type="ChEBI" id="CHEBI:37565"/>
        <dbReference type="ChEBI" id="CHEBI:58805"/>
        <dbReference type="EC" id="2.7.7.65"/>
    </reaction>
</comment>